<name>A0AAW4PZP4_9EURY</name>
<keyword evidence="2" id="KW-1185">Reference proteome</keyword>
<accession>A0AAW4PZP4</accession>
<protein>
    <submittedName>
        <fullName evidence="1">Uncharacterized protein</fullName>
    </submittedName>
</protein>
<gene>
    <name evidence="1" type="ORF">EGH21_21425</name>
</gene>
<evidence type="ECO:0000313" key="1">
    <source>
        <dbReference type="EMBL" id="MBX0325589.1"/>
    </source>
</evidence>
<dbReference type="Proteomes" id="UP001430377">
    <property type="component" value="Unassembled WGS sequence"/>
</dbReference>
<proteinExistence type="predicted"/>
<dbReference type="AlphaFoldDB" id="A0AAW4PZP4"/>
<organism evidence="1 2">
    <name type="scientific">Haloarcula rubra</name>
    <dbReference type="NCBI Taxonomy" id="2487747"/>
    <lineage>
        <taxon>Archaea</taxon>
        <taxon>Methanobacteriati</taxon>
        <taxon>Methanobacteriota</taxon>
        <taxon>Stenosarchaea group</taxon>
        <taxon>Halobacteria</taxon>
        <taxon>Halobacteriales</taxon>
        <taxon>Haloarculaceae</taxon>
        <taxon>Haloarcula</taxon>
    </lineage>
</organism>
<reference evidence="1 2" key="1">
    <citation type="submission" date="2021-06" db="EMBL/GenBank/DDBJ databases">
        <title>Halomicroarcula sp. a new haloarchaeum isolated from saline soil.</title>
        <authorList>
            <person name="Duran-Viseras A."/>
            <person name="Sanchez-Porro C."/>
            <person name="Ventosa A."/>
        </authorList>
    </citation>
    <scope>NUCLEOTIDE SEQUENCE [LARGE SCALE GENOMIC DNA]</scope>
    <source>
        <strain evidence="1 2">F13</strain>
    </source>
</reference>
<sequence>MLPPRHGTGNGRKHGPDLLSEWGLLVDGDVQLCSKFQDVRGVETVRLLCEGTEDERFDVGIGRVLVANSGRERCDTLALLVRTYSTESTIA</sequence>
<dbReference type="EMBL" id="RKLR01000016">
    <property type="protein sequence ID" value="MBX0325589.1"/>
    <property type="molecule type" value="Genomic_DNA"/>
</dbReference>
<evidence type="ECO:0000313" key="2">
    <source>
        <dbReference type="Proteomes" id="UP001430377"/>
    </source>
</evidence>
<comment type="caution">
    <text evidence="1">The sequence shown here is derived from an EMBL/GenBank/DDBJ whole genome shotgun (WGS) entry which is preliminary data.</text>
</comment>
<dbReference type="RefSeq" id="WP_220620453.1">
    <property type="nucleotide sequence ID" value="NZ_RKLR01000016.1"/>
</dbReference>